<dbReference type="InterPro" id="IPR017972">
    <property type="entry name" value="Cyt_P450_CS"/>
</dbReference>
<accession>A0ABD5E038</accession>
<keyword evidence="3 7" id="KW-0479">Metal-binding</keyword>
<dbReference type="Gene3D" id="1.10.630.10">
    <property type="entry name" value="Cytochrome P450"/>
    <property type="match status" value="1"/>
</dbReference>
<dbReference type="PANTHER" id="PTHR46696">
    <property type="entry name" value="P450, PUTATIVE (EUROFUNG)-RELATED"/>
    <property type="match status" value="1"/>
</dbReference>
<gene>
    <name evidence="8" type="ORF">RM574_04895</name>
</gene>
<dbReference type="InterPro" id="IPR036396">
    <property type="entry name" value="Cyt_P450_sf"/>
</dbReference>
<dbReference type="AlphaFoldDB" id="A0ABD5E038"/>
<dbReference type="PRINTS" id="PR00385">
    <property type="entry name" value="P450"/>
</dbReference>
<dbReference type="GO" id="GO:0004497">
    <property type="term" value="F:monooxygenase activity"/>
    <property type="evidence" value="ECO:0007669"/>
    <property type="project" value="UniProtKB-KW"/>
</dbReference>
<name>A0ABD5E038_9ACTN</name>
<dbReference type="GO" id="GO:0046872">
    <property type="term" value="F:metal ion binding"/>
    <property type="evidence" value="ECO:0007669"/>
    <property type="project" value="UniProtKB-KW"/>
</dbReference>
<proteinExistence type="inferred from homology"/>
<dbReference type="PANTHER" id="PTHR46696:SF1">
    <property type="entry name" value="CYTOCHROME P450 YJIB-RELATED"/>
    <property type="match status" value="1"/>
</dbReference>
<keyword evidence="6 7" id="KW-0503">Monooxygenase</keyword>
<protein>
    <submittedName>
        <fullName evidence="8">Cytochrome P450</fullName>
    </submittedName>
</protein>
<sequence length="409" mass="44661">MDQLQAVTLDPVGADIPAEAARLRERGPVVGITLPGGIPAFAVTRYENLRTLILDPRVSKDPRKHWDRWPEASSNPEWGWILGWVGVINMLSTYGVDHSRLRKLVAPSFTHHRTERLRGRVEEIVTRLLDEIEARPEGEVVDLRAAFARQLPMEIICELFGVSGAHKAELVTLLDDFMDVSRPVEEAMATLARLYAVLGELIGTKRAEPGDDLASDLVTMRDTDGDRLSDDELRDTLLLVIGAGVETTVNLIGNAAFALLTHPEQLAQARAGELSWEKVVTETLRWAPSIANLPMRFAVEDIQGPETGGVLIPRGSAILTTYAAANHDPAHYGATAHLFDAHRDSGDHLAFGIGAHRCIGAPLAQLEAGVALPALFARFPGLRLADPDPRQVPTFIAHGWAELPAYRTA</sequence>
<organism evidence="8 9">
    <name type="scientific">Streptomyces evansiae</name>
    <dbReference type="NCBI Taxonomy" id="3075535"/>
    <lineage>
        <taxon>Bacteria</taxon>
        <taxon>Bacillati</taxon>
        <taxon>Actinomycetota</taxon>
        <taxon>Actinomycetes</taxon>
        <taxon>Kitasatosporales</taxon>
        <taxon>Streptomycetaceae</taxon>
        <taxon>Streptomyces</taxon>
    </lineage>
</organism>
<keyword evidence="5 7" id="KW-0408">Iron</keyword>
<evidence type="ECO:0000256" key="1">
    <source>
        <dbReference type="ARBA" id="ARBA00010617"/>
    </source>
</evidence>
<evidence type="ECO:0000256" key="5">
    <source>
        <dbReference type="ARBA" id="ARBA00023004"/>
    </source>
</evidence>
<evidence type="ECO:0000256" key="3">
    <source>
        <dbReference type="ARBA" id="ARBA00022723"/>
    </source>
</evidence>
<dbReference type="InterPro" id="IPR001128">
    <property type="entry name" value="Cyt_P450"/>
</dbReference>
<evidence type="ECO:0000313" key="8">
    <source>
        <dbReference type="EMBL" id="MDT0414820.1"/>
    </source>
</evidence>
<dbReference type="CDD" id="cd11029">
    <property type="entry name" value="CYP107-like"/>
    <property type="match status" value="1"/>
</dbReference>
<evidence type="ECO:0000256" key="7">
    <source>
        <dbReference type="RuleBase" id="RU000461"/>
    </source>
</evidence>
<dbReference type="RefSeq" id="WP_043254004.1">
    <property type="nucleotide sequence ID" value="NZ_JAVRER010000005.1"/>
</dbReference>
<dbReference type="PROSITE" id="PS00086">
    <property type="entry name" value="CYTOCHROME_P450"/>
    <property type="match status" value="1"/>
</dbReference>
<evidence type="ECO:0000256" key="4">
    <source>
        <dbReference type="ARBA" id="ARBA00023002"/>
    </source>
</evidence>
<dbReference type="SUPFAM" id="SSF48264">
    <property type="entry name" value="Cytochrome P450"/>
    <property type="match status" value="1"/>
</dbReference>
<reference evidence="9" key="1">
    <citation type="submission" date="2023-07" db="EMBL/GenBank/DDBJ databases">
        <title>30 novel species of actinomycetes from the DSMZ collection.</title>
        <authorList>
            <person name="Nouioui I."/>
        </authorList>
    </citation>
    <scope>NUCLEOTIDE SEQUENCE [LARGE SCALE GENOMIC DNA]</scope>
    <source>
        <strain evidence="9">DSM 41982</strain>
    </source>
</reference>
<evidence type="ECO:0000256" key="2">
    <source>
        <dbReference type="ARBA" id="ARBA00022617"/>
    </source>
</evidence>
<dbReference type="FunFam" id="1.10.630.10:FF:000018">
    <property type="entry name" value="Cytochrome P450 monooxygenase"/>
    <property type="match status" value="1"/>
</dbReference>
<keyword evidence="4 7" id="KW-0560">Oxidoreductase</keyword>
<comment type="caution">
    <text evidence="8">The sequence shown here is derived from an EMBL/GenBank/DDBJ whole genome shotgun (WGS) entry which is preliminary data.</text>
</comment>
<keyword evidence="2 7" id="KW-0349">Heme</keyword>
<dbReference type="InterPro" id="IPR002397">
    <property type="entry name" value="Cyt_P450_B"/>
</dbReference>
<comment type="similarity">
    <text evidence="1 7">Belongs to the cytochrome P450 family.</text>
</comment>
<evidence type="ECO:0000313" key="9">
    <source>
        <dbReference type="Proteomes" id="UP001183607"/>
    </source>
</evidence>
<dbReference type="Pfam" id="PF00067">
    <property type="entry name" value="p450"/>
    <property type="match status" value="2"/>
</dbReference>
<dbReference type="EMBL" id="JAVRER010000005">
    <property type="protein sequence ID" value="MDT0414820.1"/>
    <property type="molecule type" value="Genomic_DNA"/>
</dbReference>
<evidence type="ECO:0000256" key="6">
    <source>
        <dbReference type="ARBA" id="ARBA00023033"/>
    </source>
</evidence>
<dbReference type="Proteomes" id="UP001183607">
    <property type="component" value="Unassembled WGS sequence"/>
</dbReference>
<dbReference type="PRINTS" id="PR00359">
    <property type="entry name" value="BP450"/>
</dbReference>